<gene>
    <name evidence="2" type="ORF">HMPREF9103_02675</name>
</gene>
<dbReference type="eggNOG" id="ENOG502ZXI7">
    <property type="taxonomic scope" value="Bacteria"/>
</dbReference>
<protein>
    <submittedName>
        <fullName evidence="2">Uncharacterized protein</fullName>
    </submittedName>
</protein>
<dbReference type="Pfam" id="PF11151">
    <property type="entry name" value="DUF2929"/>
    <property type="match status" value="1"/>
</dbReference>
<evidence type="ECO:0000256" key="1">
    <source>
        <dbReference type="SAM" id="Phobius"/>
    </source>
</evidence>
<keyword evidence="1" id="KW-1133">Transmembrane helix</keyword>
<evidence type="ECO:0000313" key="2">
    <source>
        <dbReference type="EMBL" id="EHL95936.1"/>
    </source>
</evidence>
<sequence length="108" mass="12263">MISLLSYSNYTKEFGWQNEFAIKFRVIFVLKYAKIPLIVRRLDNMKLLASNIVVIFWSIIFGEIIGYIASALEVLPYDYLKIGGVAAVVAFIAVNGIYLISKDSYAKQ</sequence>
<dbReference type="STRING" id="797515.HMPREF9103_02675"/>
<proteinExistence type="predicted"/>
<organism evidence="2 3">
    <name type="scientific">Lentilactobacillus parafarraginis F0439</name>
    <dbReference type="NCBI Taxonomy" id="797515"/>
    <lineage>
        <taxon>Bacteria</taxon>
        <taxon>Bacillati</taxon>
        <taxon>Bacillota</taxon>
        <taxon>Bacilli</taxon>
        <taxon>Lactobacillales</taxon>
        <taxon>Lactobacillaceae</taxon>
        <taxon>Lentilactobacillus</taxon>
    </lineage>
</organism>
<dbReference type="PATRIC" id="fig|797515.3.peg.2420"/>
<reference evidence="2 3" key="1">
    <citation type="submission" date="2011-09" db="EMBL/GenBank/DDBJ databases">
        <authorList>
            <person name="Weinstock G."/>
            <person name="Sodergren E."/>
            <person name="Clifton S."/>
            <person name="Fulton L."/>
            <person name="Fulton B."/>
            <person name="Courtney L."/>
            <person name="Fronick C."/>
            <person name="Harrison M."/>
            <person name="Strong C."/>
            <person name="Farmer C."/>
            <person name="Delahaunty K."/>
            <person name="Markovic C."/>
            <person name="Hall O."/>
            <person name="Minx P."/>
            <person name="Tomlinson C."/>
            <person name="Mitreva M."/>
            <person name="Hou S."/>
            <person name="Chen J."/>
            <person name="Wollam A."/>
            <person name="Pepin K.H."/>
            <person name="Johnson M."/>
            <person name="Bhonagiri V."/>
            <person name="Zhang X."/>
            <person name="Suruliraj S."/>
            <person name="Warren W."/>
            <person name="Chinwalla A."/>
            <person name="Mardis E.R."/>
            <person name="Wilson R.K."/>
        </authorList>
    </citation>
    <scope>NUCLEOTIDE SEQUENCE [LARGE SCALE GENOMIC DNA]</scope>
    <source>
        <strain evidence="2 3">F0439</strain>
    </source>
</reference>
<keyword evidence="1" id="KW-0472">Membrane</keyword>
<dbReference type="EMBL" id="AGEY01000195">
    <property type="protein sequence ID" value="EHL95936.1"/>
    <property type="molecule type" value="Genomic_DNA"/>
</dbReference>
<keyword evidence="3" id="KW-1185">Reference proteome</keyword>
<accession>G9ZSF6</accession>
<keyword evidence="1" id="KW-0812">Transmembrane</keyword>
<dbReference type="InterPro" id="IPR021324">
    <property type="entry name" value="DUF2929"/>
</dbReference>
<dbReference type="AlphaFoldDB" id="G9ZSF6"/>
<name>G9ZSF6_9LACO</name>
<feature type="transmembrane region" description="Helical" evidence="1">
    <location>
        <begin position="82"/>
        <end position="100"/>
    </location>
</feature>
<evidence type="ECO:0000313" key="3">
    <source>
        <dbReference type="Proteomes" id="UP000004625"/>
    </source>
</evidence>
<comment type="caution">
    <text evidence="2">The sequence shown here is derived from an EMBL/GenBank/DDBJ whole genome shotgun (WGS) entry which is preliminary data.</text>
</comment>
<dbReference type="HOGENOM" id="CLU_174715_1_0_9"/>
<feature type="transmembrane region" description="Helical" evidence="1">
    <location>
        <begin position="51"/>
        <end position="70"/>
    </location>
</feature>
<dbReference type="Proteomes" id="UP000004625">
    <property type="component" value="Unassembled WGS sequence"/>
</dbReference>